<protein>
    <submittedName>
        <fullName evidence="1">Uncharacterized protein</fullName>
    </submittedName>
</protein>
<sequence length="192" mass="21710">MRNAIRSFQIPAPLQTLYDAAAAIGPQFGLSPEAVFGDCGLRLEIPPVPSYIDWCTPRNVMTFATTGCDSVHYSYLVDERLPGSVSPIVMTLPCVNELSWVIAENFQEFFDYGYYVGWRELEQLYYEDEKGEACFHAGYQSLNNLGMQQQLLPRLHKALNMQAVLPTLQRFGNLQKKYQALLNIPPMPAEHA</sequence>
<gene>
    <name evidence="1" type="ORF">P245_12020</name>
</gene>
<evidence type="ECO:0000313" key="1">
    <source>
        <dbReference type="EMBL" id="KGG92364.1"/>
    </source>
</evidence>
<proteinExistence type="predicted"/>
<name>A0A0E3BKT9_9BURK</name>
<comment type="caution">
    <text evidence="1">The sequence shown here is derived from an EMBL/GenBank/DDBJ whole genome shotgun (WGS) entry which is preliminary data.</text>
</comment>
<dbReference type="EMBL" id="AWTN01000088">
    <property type="protein sequence ID" value="KGG92364.1"/>
    <property type="molecule type" value="Genomic_DNA"/>
</dbReference>
<evidence type="ECO:0000313" key="2">
    <source>
        <dbReference type="Proteomes" id="UP000029567"/>
    </source>
</evidence>
<accession>A0A0E3BKT9</accession>
<organism evidence="1 2">
    <name type="scientific">Comamonas thiooxydans</name>
    <dbReference type="NCBI Taxonomy" id="363952"/>
    <lineage>
        <taxon>Bacteria</taxon>
        <taxon>Pseudomonadati</taxon>
        <taxon>Pseudomonadota</taxon>
        <taxon>Betaproteobacteria</taxon>
        <taxon>Burkholderiales</taxon>
        <taxon>Comamonadaceae</taxon>
        <taxon>Comamonas</taxon>
    </lineage>
</organism>
<dbReference type="Proteomes" id="UP000029567">
    <property type="component" value="Unassembled WGS sequence"/>
</dbReference>
<dbReference type="AlphaFoldDB" id="A0A0E3BKT9"/>
<dbReference type="RefSeq" id="WP_034379401.1">
    <property type="nucleotide sequence ID" value="NZ_AWTN01000088.1"/>
</dbReference>
<reference evidence="1 2" key="1">
    <citation type="submission" date="2013-09" db="EMBL/GenBank/DDBJ databases">
        <title>High correlation between genotypes and phenotypes of environmental bacteria Comamonas testosteroni strains.</title>
        <authorList>
            <person name="Liu L."/>
            <person name="Zhu W."/>
            <person name="Xia X."/>
            <person name="Xu B."/>
            <person name="Luo M."/>
            <person name="Wang G."/>
        </authorList>
    </citation>
    <scope>NUCLEOTIDE SEQUENCE [LARGE SCALE GENOMIC DNA]</scope>
    <source>
        <strain evidence="1 2">JL14</strain>
    </source>
</reference>